<dbReference type="InterPro" id="IPR017734">
    <property type="entry name" value="T6SS_SciN"/>
</dbReference>
<gene>
    <name evidence="1" type="primary">tssJ</name>
    <name evidence="1" type="ORF">V4F39_03090</name>
</gene>
<dbReference type="Proteomes" id="UP001336250">
    <property type="component" value="Unassembled WGS sequence"/>
</dbReference>
<dbReference type="EMBL" id="JAZIBG010000009">
    <property type="protein sequence ID" value="MEF7612881.1"/>
    <property type="molecule type" value="Genomic_DNA"/>
</dbReference>
<evidence type="ECO:0000313" key="1">
    <source>
        <dbReference type="EMBL" id="MEF7612881.1"/>
    </source>
</evidence>
<dbReference type="PANTHER" id="PTHR37625">
    <property type="entry name" value="OUTER MEMBRANE LIPOPROTEIN-RELATED"/>
    <property type="match status" value="1"/>
</dbReference>
<dbReference type="PANTHER" id="PTHR37625:SF4">
    <property type="entry name" value="OUTER MEMBRANE LIPOPROTEIN"/>
    <property type="match status" value="1"/>
</dbReference>
<dbReference type="AlphaFoldDB" id="A0AAW9PZC6"/>
<sequence>MTAPAPPLPRHGPAPSAIGRRRWLLGACGAGATLAGCGAYQGAKQLAKAALYPSVEVLKIDVHADAIINPDDRGGALPVTVRIYQLGAREEIERAGYADLVGQDRTVLGATLLQRYEFVAYPGESAAHAFPIKPEVRFIALLAVMRKPPAPAYLLLDAMSFGTRGITLAFDRDRMVLAAGPKPLERPRR</sequence>
<dbReference type="Pfam" id="PF12790">
    <property type="entry name" value="T6SS-SciN"/>
    <property type="match status" value="1"/>
</dbReference>
<evidence type="ECO:0000313" key="2">
    <source>
        <dbReference type="Proteomes" id="UP001336250"/>
    </source>
</evidence>
<protein>
    <submittedName>
        <fullName evidence="1">Type VI secretion system lipoprotein TssJ</fullName>
    </submittedName>
</protein>
<proteinExistence type="predicted"/>
<keyword evidence="2" id="KW-1185">Reference proteome</keyword>
<dbReference type="NCBIfam" id="TIGR03352">
    <property type="entry name" value="VI_chp_3"/>
    <property type="match status" value="1"/>
</dbReference>
<accession>A0AAW9PZC6</accession>
<dbReference type="InterPro" id="IPR006311">
    <property type="entry name" value="TAT_signal"/>
</dbReference>
<name>A0AAW9PZC6_9BURK</name>
<dbReference type="PROSITE" id="PS51318">
    <property type="entry name" value="TAT"/>
    <property type="match status" value="1"/>
</dbReference>
<dbReference type="RefSeq" id="WP_332287782.1">
    <property type="nucleotide sequence ID" value="NZ_JAZIBG010000009.1"/>
</dbReference>
<comment type="caution">
    <text evidence="1">The sequence shown here is derived from an EMBL/GenBank/DDBJ whole genome shotgun (WGS) entry which is preliminary data.</text>
</comment>
<organism evidence="1 2">
    <name type="scientific">Aquincola agrisoli</name>
    <dbReference type="NCBI Taxonomy" id="3119538"/>
    <lineage>
        <taxon>Bacteria</taxon>
        <taxon>Pseudomonadati</taxon>
        <taxon>Pseudomonadota</taxon>
        <taxon>Betaproteobacteria</taxon>
        <taxon>Burkholderiales</taxon>
        <taxon>Sphaerotilaceae</taxon>
        <taxon>Aquincola</taxon>
    </lineage>
</organism>
<dbReference type="Gene3D" id="2.60.40.4150">
    <property type="entry name" value="Type VI secretion system, lipoprotein SciN"/>
    <property type="match status" value="1"/>
</dbReference>
<keyword evidence="1" id="KW-0449">Lipoprotein</keyword>
<dbReference type="InterPro" id="IPR038706">
    <property type="entry name" value="Type_VI_SciN-like_sf"/>
</dbReference>
<reference evidence="1 2" key="1">
    <citation type="submission" date="2024-02" db="EMBL/GenBank/DDBJ databases">
        <title>Genome sequence of Aquincola sp. MAHUQ-54.</title>
        <authorList>
            <person name="Huq M.A."/>
        </authorList>
    </citation>
    <scope>NUCLEOTIDE SEQUENCE [LARGE SCALE GENOMIC DNA]</scope>
    <source>
        <strain evidence="1 2">MAHUQ-54</strain>
    </source>
</reference>